<feature type="compositionally biased region" description="Pro residues" evidence="15">
    <location>
        <begin position="168"/>
        <end position="182"/>
    </location>
</feature>
<dbReference type="GO" id="GO:0004674">
    <property type="term" value="F:protein serine/threonine kinase activity"/>
    <property type="evidence" value="ECO:0007669"/>
    <property type="project" value="UniProtKB-KW"/>
</dbReference>
<dbReference type="PROSITE" id="PS00108">
    <property type="entry name" value="PROTEIN_KINASE_ST"/>
    <property type="match status" value="1"/>
</dbReference>
<evidence type="ECO:0000313" key="19">
    <source>
        <dbReference type="Proteomes" id="UP001443914"/>
    </source>
</evidence>
<keyword evidence="10 16" id="KW-1133">Transmembrane helix</keyword>
<organism evidence="18 19">
    <name type="scientific">Saponaria officinalis</name>
    <name type="common">Common soapwort</name>
    <name type="synonym">Lychnis saponaria</name>
    <dbReference type="NCBI Taxonomy" id="3572"/>
    <lineage>
        <taxon>Eukaryota</taxon>
        <taxon>Viridiplantae</taxon>
        <taxon>Streptophyta</taxon>
        <taxon>Embryophyta</taxon>
        <taxon>Tracheophyta</taxon>
        <taxon>Spermatophyta</taxon>
        <taxon>Magnoliopsida</taxon>
        <taxon>eudicotyledons</taxon>
        <taxon>Gunneridae</taxon>
        <taxon>Pentapetalae</taxon>
        <taxon>Caryophyllales</taxon>
        <taxon>Caryophyllaceae</taxon>
        <taxon>Caryophylleae</taxon>
        <taxon>Saponaria</taxon>
    </lineage>
</organism>
<dbReference type="PANTHER" id="PTHR47982">
    <property type="entry name" value="PROLINE-RICH RECEPTOR-LIKE PROTEIN KINASE PERK4"/>
    <property type="match status" value="1"/>
</dbReference>
<evidence type="ECO:0000256" key="14">
    <source>
        <dbReference type="PROSITE-ProRule" id="PRU10141"/>
    </source>
</evidence>
<dbReference type="Pfam" id="PF07714">
    <property type="entry name" value="PK_Tyr_Ser-Thr"/>
    <property type="match status" value="1"/>
</dbReference>
<evidence type="ECO:0000256" key="6">
    <source>
        <dbReference type="ARBA" id="ARBA00022692"/>
    </source>
</evidence>
<feature type="compositionally biased region" description="Low complexity" evidence="15">
    <location>
        <begin position="34"/>
        <end position="71"/>
    </location>
</feature>
<evidence type="ECO:0000313" key="18">
    <source>
        <dbReference type="EMBL" id="KAK9683714.1"/>
    </source>
</evidence>
<sequence>MSSAVAPTAPPYSDPVETASPPGNDEIAPSSTAVVPIQVPLPSLSPPQSSTSISPTPSVASPPTLSVVVGTTPPPTLSPVSLQPPPLPPQLPPQLPLQPPFVTPAPVTKDTPPPVITTSPADVSPPTADKPVIVTQPPSSSPPPPMLTSPLPPVRGPKTRPTIAKPGPSEPGPYSPPLPTTPIPAVRQTKSRPTATKPGPLEPDPSTPPAPLPASSTPPVMRSKPGPANTEPGPSPPHTPLAASAVLPSQPPVALPVPQTPRGGAWFPTTSAPPSELPTIPGTPTVVNSPFTGGFNSGQSSSSSLAPAAGADHQNIEGSMPSSGGSSGSNVFVLGLVVGGILLLLVAAVFGILVLFCRKKQKKFDDHGSAKMHASSFLGIEADKSSLPQYTKQNQLPIDSTPQQARSTAKAGPTSGVGTYHSSGTFTYDELAAATSGFSDQNLLGQGGFGYVYKGVLPNGKEVAVKQLKMGGDQGEREFRAEVDTISQVHHKHLVSLVGFCISGAERLLVYEFVGNNTLDFHLHGKQEPVMDWPTRLKIAIGSAKGLAYLHEDCSPSIIHRDIKAANILLDFNFEAKVSDFGLAKICSSTNPSVTHITTRVVGTFGYLAPEYASSGKVTDKSDVYSYGVVLLELITGHPPISNFGPATSGSLVNWARPLLAQALADGNFDSLADSRLQNNYSVEEMISMVSCAAACVRLSSWRRPRMSQVIRALEGNLSASELDSGIKPGHSSMHFPYESLDFDERNYIDDMKRMALASRYSDNTSDYGLNPSTSSTDSTQHIC</sequence>
<keyword evidence="4" id="KW-0723">Serine/threonine-protein kinase</keyword>
<dbReference type="FunFam" id="3.30.200.20:FF:000212">
    <property type="entry name" value="Proline-rich receptor-like protein kinase PERK8"/>
    <property type="match status" value="1"/>
</dbReference>
<comment type="catalytic activity">
    <reaction evidence="13">
        <text>L-seryl-[protein] + ATP = O-phospho-L-seryl-[protein] + ADP + H(+)</text>
        <dbReference type="Rhea" id="RHEA:17989"/>
        <dbReference type="Rhea" id="RHEA-COMP:9863"/>
        <dbReference type="Rhea" id="RHEA-COMP:11604"/>
        <dbReference type="ChEBI" id="CHEBI:15378"/>
        <dbReference type="ChEBI" id="CHEBI:29999"/>
        <dbReference type="ChEBI" id="CHEBI:30616"/>
        <dbReference type="ChEBI" id="CHEBI:83421"/>
        <dbReference type="ChEBI" id="CHEBI:456216"/>
        <dbReference type="EC" id="2.7.11.1"/>
    </reaction>
</comment>
<dbReference type="PROSITE" id="PS50011">
    <property type="entry name" value="PROTEIN_KINASE_DOM"/>
    <property type="match status" value="1"/>
</dbReference>
<evidence type="ECO:0000256" key="10">
    <source>
        <dbReference type="ARBA" id="ARBA00022989"/>
    </source>
</evidence>
<dbReference type="InterPro" id="IPR017441">
    <property type="entry name" value="Protein_kinase_ATP_BS"/>
</dbReference>
<dbReference type="EMBL" id="JBDFQZ010000010">
    <property type="protein sequence ID" value="KAK9683714.1"/>
    <property type="molecule type" value="Genomic_DNA"/>
</dbReference>
<dbReference type="EC" id="2.7.11.1" evidence="2"/>
<dbReference type="FunFam" id="1.10.510.10:FF:000173">
    <property type="entry name" value="proline-rich receptor-like protein kinase PERK8"/>
    <property type="match status" value="1"/>
</dbReference>
<feature type="compositionally biased region" description="Pro residues" evidence="15">
    <location>
        <begin position="200"/>
        <end position="212"/>
    </location>
</feature>
<name>A0AAW1I580_SAPOF</name>
<keyword evidence="19" id="KW-1185">Reference proteome</keyword>
<dbReference type="Gene3D" id="1.10.510.10">
    <property type="entry name" value="Transferase(Phosphotransferase) domain 1"/>
    <property type="match status" value="1"/>
</dbReference>
<dbReference type="PROSITE" id="PS00107">
    <property type="entry name" value="PROTEIN_KINASE_ATP"/>
    <property type="match status" value="1"/>
</dbReference>
<feature type="region of interest" description="Disordered" evidence="15">
    <location>
        <begin position="395"/>
        <end position="416"/>
    </location>
</feature>
<dbReference type="SMART" id="SM00220">
    <property type="entry name" value="S_TKc"/>
    <property type="match status" value="1"/>
</dbReference>
<evidence type="ECO:0000256" key="1">
    <source>
        <dbReference type="ARBA" id="ARBA00004162"/>
    </source>
</evidence>
<gene>
    <name evidence="18" type="ORF">RND81_10G160100</name>
</gene>
<evidence type="ECO:0000256" key="12">
    <source>
        <dbReference type="ARBA" id="ARBA00047899"/>
    </source>
</evidence>
<evidence type="ECO:0000256" key="9">
    <source>
        <dbReference type="ARBA" id="ARBA00022840"/>
    </source>
</evidence>
<proteinExistence type="predicted"/>
<evidence type="ECO:0000256" key="16">
    <source>
        <dbReference type="SAM" id="Phobius"/>
    </source>
</evidence>
<dbReference type="GO" id="GO:0005886">
    <property type="term" value="C:plasma membrane"/>
    <property type="evidence" value="ECO:0007669"/>
    <property type="project" value="UniProtKB-SubCell"/>
</dbReference>
<dbReference type="InterPro" id="IPR001245">
    <property type="entry name" value="Ser-Thr/Tyr_kinase_cat_dom"/>
</dbReference>
<feature type="domain" description="Protein kinase" evidence="17">
    <location>
        <begin position="438"/>
        <end position="718"/>
    </location>
</feature>
<dbReference type="Proteomes" id="UP001443914">
    <property type="component" value="Unassembled WGS sequence"/>
</dbReference>
<keyword evidence="3" id="KW-1003">Cell membrane</keyword>
<dbReference type="Gene3D" id="3.30.200.20">
    <property type="entry name" value="Phosphorylase Kinase, domain 1"/>
    <property type="match status" value="1"/>
</dbReference>
<reference evidence="18" key="1">
    <citation type="submission" date="2024-03" db="EMBL/GenBank/DDBJ databases">
        <title>WGS assembly of Saponaria officinalis var. Norfolk2.</title>
        <authorList>
            <person name="Jenkins J."/>
            <person name="Shu S."/>
            <person name="Grimwood J."/>
            <person name="Barry K."/>
            <person name="Goodstein D."/>
            <person name="Schmutz J."/>
            <person name="Leebens-Mack J."/>
            <person name="Osbourn A."/>
        </authorList>
    </citation>
    <scope>NUCLEOTIDE SEQUENCE [LARGE SCALE GENOMIC DNA]</scope>
    <source>
        <strain evidence="18">JIC</strain>
    </source>
</reference>
<comment type="subcellular location">
    <subcellularLocation>
        <location evidence="1">Cell membrane</location>
        <topology evidence="1">Single-pass membrane protein</topology>
    </subcellularLocation>
</comment>
<protein>
    <recommendedName>
        <fullName evidence="2">non-specific serine/threonine protein kinase</fullName>
        <ecNumber evidence="2">2.7.11.1</ecNumber>
    </recommendedName>
</protein>
<keyword evidence="5" id="KW-0808">Transferase</keyword>
<dbReference type="CDD" id="cd14066">
    <property type="entry name" value="STKc_IRAK"/>
    <property type="match status" value="1"/>
</dbReference>
<feature type="compositionally biased region" description="Low complexity" evidence="15">
    <location>
        <begin position="293"/>
        <end position="311"/>
    </location>
</feature>
<dbReference type="InterPro" id="IPR008271">
    <property type="entry name" value="Ser/Thr_kinase_AS"/>
</dbReference>
<dbReference type="InterPro" id="IPR047117">
    <property type="entry name" value="PERK1-13-like"/>
</dbReference>
<evidence type="ECO:0000256" key="11">
    <source>
        <dbReference type="ARBA" id="ARBA00023136"/>
    </source>
</evidence>
<evidence type="ECO:0000256" key="2">
    <source>
        <dbReference type="ARBA" id="ARBA00012513"/>
    </source>
</evidence>
<keyword evidence="9 14" id="KW-0067">ATP-binding</keyword>
<keyword evidence="11 16" id="KW-0472">Membrane</keyword>
<feature type="region of interest" description="Disordered" evidence="15">
    <location>
        <begin position="292"/>
        <end position="324"/>
    </location>
</feature>
<keyword evidence="6 16" id="KW-0812">Transmembrane</keyword>
<feature type="compositionally biased region" description="Pro residues" evidence="15">
    <location>
        <begin position="72"/>
        <end position="103"/>
    </location>
</feature>
<dbReference type="SUPFAM" id="SSF56112">
    <property type="entry name" value="Protein kinase-like (PK-like)"/>
    <property type="match status" value="1"/>
</dbReference>
<dbReference type="GO" id="GO:0005524">
    <property type="term" value="F:ATP binding"/>
    <property type="evidence" value="ECO:0007669"/>
    <property type="project" value="UniProtKB-UniRule"/>
</dbReference>
<feature type="compositionally biased region" description="Polar residues" evidence="15">
    <location>
        <begin position="395"/>
        <end position="407"/>
    </location>
</feature>
<keyword evidence="8" id="KW-0418">Kinase</keyword>
<feature type="transmembrane region" description="Helical" evidence="16">
    <location>
        <begin position="331"/>
        <end position="356"/>
    </location>
</feature>
<evidence type="ECO:0000256" key="4">
    <source>
        <dbReference type="ARBA" id="ARBA00022527"/>
    </source>
</evidence>
<feature type="region of interest" description="Disordered" evidence="15">
    <location>
        <begin position="1"/>
        <end position="243"/>
    </location>
</feature>
<evidence type="ECO:0000259" key="17">
    <source>
        <dbReference type="PROSITE" id="PS50011"/>
    </source>
</evidence>
<comment type="caution">
    <text evidence="18">The sequence shown here is derived from an EMBL/GenBank/DDBJ whole genome shotgun (WGS) entry which is preliminary data.</text>
</comment>
<feature type="binding site" evidence="14">
    <location>
        <position position="466"/>
    </location>
    <ligand>
        <name>ATP</name>
        <dbReference type="ChEBI" id="CHEBI:30616"/>
    </ligand>
</feature>
<comment type="catalytic activity">
    <reaction evidence="12">
        <text>L-threonyl-[protein] + ATP = O-phospho-L-threonyl-[protein] + ADP + H(+)</text>
        <dbReference type="Rhea" id="RHEA:46608"/>
        <dbReference type="Rhea" id="RHEA-COMP:11060"/>
        <dbReference type="Rhea" id="RHEA-COMP:11605"/>
        <dbReference type="ChEBI" id="CHEBI:15378"/>
        <dbReference type="ChEBI" id="CHEBI:30013"/>
        <dbReference type="ChEBI" id="CHEBI:30616"/>
        <dbReference type="ChEBI" id="CHEBI:61977"/>
        <dbReference type="ChEBI" id="CHEBI:456216"/>
        <dbReference type="EC" id="2.7.11.1"/>
    </reaction>
</comment>
<evidence type="ECO:0000256" key="13">
    <source>
        <dbReference type="ARBA" id="ARBA00048679"/>
    </source>
</evidence>
<evidence type="ECO:0000256" key="15">
    <source>
        <dbReference type="SAM" id="MobiDB-lite"/>
    </source>
</evidence>
<accession>A0AAW1I580</accession>
<evidence type="ECO:0000256" key="3">
    <source>
        <dbReference type="ARBA" id="ARBA00022475"/>
    </source>
</evidence>
<dbReference type="InterPro" id="IPR011009">
    <property type="entry name" value="Kinase-like_dom_sf"/>
</dbReference>
<dbReference type="InterPro" id="IPR000719">
    <property type="entry name" value="Prot_kinase_dom"/>
</dbReference>
<evidence type="ECO:0000256" key="5">
    <source>
        <dbReference type="ARBA" id="ARBA00022679"/>
    </source>
</evidence>
<evidence type="ECO:0000256" key="8">
    <source>
        <dbReference type="ARBA" id="ARBA00022777"/>
    </source>
</evidence>
<dbReference type="PANTHER" id="PTHR47982:SF35">
    <property type="entry name" value="PROLINE-RICH RECEPTOR-LIKE PROTEIN KINASE PERK1-RELATED"/>
    <property type="match status" value="1"/>
</dbReference>
<dbReference type="AlphaFoldDB" id="A0AAW1I580"/>
<evidence type="ECO:0000256" key="7">
    <source>
        <dbReference type="ARBA" id="ARBA00022741"/>
    </source>
</evidence>
<keyword evidence="7 14" id="KW-0547">Nucleotide-binding</keyword>
<feature type="compositionally biased region" description="Pro residues" evidence="15">
    <location>
        <begin position="139"/>
        <end position="155"/>
    </location>
</feature>